<reference evidence="2" key="1">
    <citation type="submission" date="2020-11" db="EMBL/GenBank/DDBJ databases">
        <authorList>
            <consortium name="DOE Joint Genome Institute"/>
            <person name="Ahrendt S."/>
            <person name="Riley R."/>
            <person name="Andreopoulos W."/>
            <person name="Labutti K."/>
            <person name="Pangilinan J."/>
            <person name="Ruiz-Duenas F.J."/>
            <person name="Barrasa J.M."/>
            <person name="Sanchez-Garcia M."/>
            <person name="Camarero S."/>
            <person name="Miyauchi S."/>
            <person name="Serrano A."/>
            <person name="Linde D."/>
            <person name="Babiker R."/>
            <person name="Drula E."/>
            <person name="Ayuso-Fernandez I."/>
            <person name="Pacheco R."/>
            <person name="Padilla G."/>
            <person name="Ferreira P."/>
            <person name="Barriuso J."/>
            <person name="Kellner H."/>
            <person name="Castanera R."/>
            <person name="Alfaro M."/>
            <person name="Ramirez L."/>
            <person name="Pisabarro A.G."/>
            <person name="Kuo A."/>
            <person name="Tritt A."/>
            <person name="Lipzen A."/>
            <person name="He G."/>
            <person name="Yan M."/>
            <person name="Ng V."/>
            <person name="Cullen D."/>
            <person name="Martin F."/>
            <person name="Rosso M.-N."/>
            <person name="Henrissat B."/>
            <person name="Hibbett D."/>
            <person name="Martinez A.T."/>
            <person name="Grigoriev I.V."/>
        </authorList>
    </citation>
    <scope>NUCLEOTIDE SEQUENCE</scope>
    <source>
        <strain evidence="2">MF-IS2</strain>
    </source>
</reference>
<organism evidence="2 3">
    <name type="scientific">Macrolepiota fuliginosa MF-IS2</name>
    <dbReference type="NCBI Taxonomy" id="1400762"/>
    <lineage>
        <taxon>Eukaryota</taxon>
        <taxon>Fungi</taxon>
        <taxon>Dikarya</taxon>
        <taxon>Basidiomycota</taxon>
        <taxon>Agaricomycotina</taxon>
        <taxon>Agaricomycetes</taxon>
        <taxon>Agaricomycetidae</taxon>
        <taxon>Agaricales</taxon>
        <taxon>Agaricineae</taxon>
        <taxon>Agaricaceae</taxon>
        <taxon>Macrolepiota</taxon>
    </lineage>
</organism>
<comment type="caution">
    <text evidence="2">The sequence shown here is derived from an EMBL/GenBank/DDBJ whole genome shotgun (WGS) entry which is preliminary data.</text>
</comment>
<dbReference type="EMBL" id="MU151407">
    <property type="protein sequence ID" value="KAF9444083.1"/>
    <property type="molecule type" value="Genomic_DNA"/>
</dbReference>
<keyword evidence="3" id="KW-1185">Reference proteome</keyword>
<dbReference type="AlphaFoldDB" id="A0A9P6C066"/>
<evidence type="ECO:0000313" key="3">
    <source>
        <dbReference type="Proteomes" id="UP000807342"/>
    </source>
</evidence>
<gene>
    <name evidence="2" type="ORF">P691DRAFT_763714</name>
</gene>
<name>A0A9P6C066_9AGAR</name>
<evidence type="ECO:0000313" key="2">
    <source>
        <dbReference type="EMBL" id="KAF9444083.1"/>
    </source>
</evidence>
<accession>A0A9P6C066</accession>
<feature type="region of interest" description="Disordered" evidence="1">
    <location>
        <begin position="66"/>
        <end position="85"/>
    </location>
</feature>
<protein>
    <submittedName>
        <fullName evidence="2">Uncharacterized protein</fullName>
    </submittedName>
</protein>
<evidence type="ECO:0000256" key="1">
    <source>
        <dbReference type="SAM" id="MobiDB-lite"/>
    </source>
</evidence>
<proteinExistence type="predicted"/>
<sequence>MSETASPRERDSTPGLSVSEHTRFLHDAFTDLAEDNIQRLGVELGDIALARAIAVIALQVTMKRIQNGDREEEPEGHVDNAEDSTDVYEFINRGRKRRRFAGEKSGCDVEKMGKSVIVLENLVEVMGKRVDNILEEAKDLNATLKELEGDHQD</sequence>
<dbReference type="Proteomes" id="UP000807342">
    <property type="component" value="Unassembled WGS sequence"/>
</dbReference>